<evidence type="ECO:0000313" key="3">
    <source>
        <dbReference type="EMBL" id="CAH9051284.1"/>
    </source>
</evidence>
<keyword evidence="2" id="KW-0808">Transferase</keyword>
<dbReference type="EC" id="2.7.1.89" evidence="2"/>
<dbReference type="EMBL" id="CAMAPC010000001">
    <property type="protein sequence ID" value="CAH9049609.1"/>
    <property type="molecule type" value="Genomic_DNA"/>
</dbReference>
<sequence length="275" mass="31594">MLSCKLDNKKAYAKLCKLLPEIVVYQLKPLNKGLSNDNYWIDSSIGTLLLKSYRTDLPVATLQTQQQLAKYNDLTSEVHAWCETQRIAVFSFIPGKDSPAQLGDNLIKTVQFIHHFKPSVHLPTLCMVTLLKALDNNLASPIKNALAWCITTLEVLPISIGLCHNDLVLENIIYNQQNIKIIDFEYAAYNDIYFDLAALSSSFKLTEEQRNAMLARYFELQSQPVPRYAYNKLAAYQIGYLLLSIQWYEHRGYQDLVIPLRHQLTQWVSQIPPKR</sequence>
<keyword evidence="4" id="KW-1185">Reference proteome</keyword>
<evidence type="ECO:0000313" key="2">
    <source>
        <dbReference type="EMBL" id="CAH9049609.1"/>
    </source>
</evidence>
<dbReference type="Pfam" id="PF01636">
    <property type="entry name" value="APH"/>
    <property type="match status" value="1"/>
</dbReference>
<dbReference type="InterPro" id="IPR011009">
    <property type="entry name" value="Kinase-like_dom_sf"/>
</dbReference>
<gene>
    <name evidence="2" type="primary">thiK</name>
    <name evidence="2" type="ORF">PSECIP111854_00254</name>
    <name evidence="3" type="ORF">PSECIP111951_00360</name>
</gene>
<accession>A0A9W4QQY3</accession>
<dbReference type="GO" id="GO:0019165">
    <property type="term" value="F:thiamine kinase activity"/>
    <property type="evidence" value="ECO:0007669"/>
    <property type="project" value="UniProtKB-EC"/>
</dbReference>
<evidence type="ECO:0000259" key="1">
    <source>
        <dbReference type="Pfam" id="PF01636"/>
    </source>
</evidence>
<dbReference type="AlphaFoldDB" id="A0A9W4QQY3"/>
<proteinExistence type="predicted"/>
<dbReference type="Gene3D" id="3.90.1200.10">
    <property type="match status" value="1"/>
</dbReference>
<dbReference type="Proteomes" id="UP001152467">
    <property type="component" value="Unassembled WGS sequence"/>
</dbReference>
<name>A0A9W4QQY3_9GAMM</name>
<evidence type="ECO:0000313" key="4">
    <source>
        <dbReference type="Proteomes" id="UP001152467"/>
    </source>
</evidence>
<keyword evidence="2" id="KW-0418">Kinase</keyword>
<dbReference type="EMBL" id="CAMAPD010000002">
    <property type="protein sequence ID" value="CAH9051284.1"/>
    <property type="molecule type" value="Genomic_DNA"/>
</dbReference>
<reference evidence="2 5" key="1">
    <citation type="submission" date="2022-07" db="EMBL/GenBank/DDBJ databases">
        <authorList>
            <person name="Criscuolo A."/>
        </authorList>
    </citation>
    <scope>NUCLEOTIDE SEQUENCE</scope>
    <source>
        <strain evidence="5">CIP 111951</strain>
        <strain evidence="2">CIP111854</strain>
        <strain evidence="3">CIP111951</strain>
    </source>
</reference>
<comment type="caution">
    <text evidence="2">The sequence shown here is derived from an EMBL/GenBank/DDBJ whole genome shotgun (WGS) entry which is preliminary data.</text>
</comment>
<dbReference type="PANTHER" id="PTHR40086">
    <property type="entry name" value="PHOSPHOTRANSFERASE YTMP-RELATED"/>
    <property type="match status" value="1"/>
</dbReference>
<dbReference type="RefSeq" id="WP_261591574.1">
    <property type="nucleotide sequence ID" value="NZ_CAMAPC010000001.1"/>
</dbReference>
<evidence type="ECO:0000313" key="5">
    <source>
        <dbReference type="Proteomes" id="UP001152485"/>
    </source>
</evidence>
<dbReference type="PANTHER" id="PTHR40086:SF1">
    <property type="entry name" value="CELL CYCLE REGULATOR CCRZ"/>
    <property type="match status" value="1"/>
</dbReference>
<feature type="domain" description="Aminoglycoside phosphotransferase" evidence="1">
    <location>
        <begin position="27"/>
        <end position="218"/>
    </location>
</feature>
<dbReference type="InterPro" id="IPR002575">
    <property type="entry name" value="Aminoglycoside_PTrfase"/>
</dbReference>
<protein>
    <submittedName>
        <fullName evidence="2">Thiamine kinase</fullName>
        <ecNumber evidence="2">2.7.1.89</ecNumber>
    </submittedName>
</protein>
<organism evidence="2 4">
    <name type="scientific">Pseudoalteromonas holothuriae</name>
    <dbReference type="NCBI Taxonomy" id="2963714"/>
    <lineage>
        <taxon>Bacteria</taxon>
        <taxon>Pseudomonadati</taxon>
        <taxon>Pseudomonadota</taxon>
        <taxon>Gammaproteobacteria</taxon>
        <taxon>Alteromonadales</taxon>
        <taxon>Pseudoalteromonadaceae</taxon>
        <taxon>Pseudoalteromonas</taxon>
    </lineage>
</organism>
<dbReference type="InterPro" id="IPR052077">
    <property type="entry name" value="CcrZ_PhaseVar_Mediator"/>
</dbReference>
<dbReference type="Proteomes" id="UP001152485">
    <property type="component" value="Unassembled WGS sequence"/>
</dbReference>
<dbReference type="SUPFAM" id="SSF56112">
    <property type="entry name" value="Protein kinase-like (PK-like)"/>
    <property type="match status" value="1"/>
</dbReference>